<dbReference type="InterPro" id="IPR013424">
    <property type="entry name" value="Ice-binding_C"/>
</dbReference>
<dbReference type="RefSeq" id="WP_322609793.1">
    <property type="nucleotide sequence ID" value="NZ_JARVCO010000012.1"/>
</dbReference>
<accession>A0ABU5N0P0</accession>
<protein>
    <submittedName>
        <fullName evidence="3">PEP-CTERM sorting domain-containing protein</fullName>
    </submittedName>
</protein>
<keyword evidence="1" id="KW-0732">Signal</keyword>
<feature type="signal peptide" evidence="1">
    <location>
        <begin position="1"/>
        <end position="21"/>
    </location>
</feature>
<dbReference type="Pfam" id="PF07589">
    <property type="entry name" value="PEP-CTERM"/>
    <property type="match status" value="1"/>
</dbReference>
<evidence type="ECO:0000313" key="3">
    <source>
        <dbReference type="EMBL" id="MDZ8120014.1"/>
    </source>
</evidence>
<dbReference type="Gene3D" id="2.60.120.560">
    <property type="entry name" value="Exo-inulinase, domain 1"/>
    <property type="match status" value="1"/>
</dbReference>
<evidence type="ECO:0000256" key="1">
    <source>
        <dbReference type="SAM" id="SignalP"/>
    </source>
</evidence>
<name>A0ABU5N0P0_9BACT</name>
<dbReference type="SUPFAM" id="SSF49899">
    <property type="entry name" value="Concanavalin A-like lectins/glucanases"/>
    <property type="match status" value="1"/>
</dbReference>
<reference evidence="3 4" key="1">
    <citation type="journal article" date="2024" name="Appl. Environ. Microbiol.">
        <title>Pontiella agarivorans sp. nov., a novel marine anaerobic bacterium capable of degrading macroalgal polysaccharides and fixing nitrogen.</title>
        <authorList>
            <person name="Liu N."/>
            <person name="Kivenson V."/>
            <person name="Peng X."/>
            <person name="Cui Z."/>
            <person name="Lankiewicz T.S."/>
            <person name="Gosselin K.M."/>
            <person name="English C.J."/>
            <person name="Blair E.M."/>
            <person name="O'Malley M.A."/>
            <person name="Valentine D.L."/>
        </authorList>
    </citation>
    <scope>NUCLEOTIDE SEQUENCE [LARGE SCALE GENOMIC DNA]</scope>
    <source>
        <strain evidence="3 4">NLcol2</strain>
    </source>
</reference>
<dbReference type="Proteomes" id="UP001290861">
    <property type="component" value="Unassembled WGS sequence"/>
</dbReference>
<comment type="caution">
    <text evidence="3">The sequence shown here is derived from an EMBL/GenBank/DDBJ whole genome shotgun (WGS) entry which is preliminary data.</text>
</comment>
<evidence type="ECO:0000259" key="2">
    <source>
        <dbReference type="Pfam" id="PF07589"/>
    </source>
</evidence>
<organism evidence="3 4">
    <name type="scientific">Pontiella agarivorans</name>
    <dbReference type="NCBI Taxonomy" id="3038953"/>
    <lineage>
        <taxon>Bacteria</taxon>
        <taxon>Pseudomonadati</taxon>
        <taxon>Kiritimatiellota</taxon>
        <taxon>Kiritimatiellia</taxon>
        <taxon>Kiritimatiellales</taxon>
        <taxon>Pontiellaceae</taxon>
        <taxon>Pontiella</taxon>
    </lineage>
</organism>
<proteinExistence type="predicted"/>
<dbReference type="NCBIfam" id="TIGR02595">
    <property type="entry name" value="PEP_CTERM"/>
    <property type="match status" value="1"/>
</dbReference>
<feature type="domain" description="Ice-binding protein C-terminal" evidence="2">
    <location>
        <begin position="232"/>
        <end position="255"/>
    </location>
</feature>
<sequence length="258" mass="26892">MKYTKELVTAVVFAVATSALADPLSFTEDFDTAGLDNFTLVDRTAAGSNAGKSSLVAGVTGQAGHVGNGVTYGDNSQAGAWLQANGIAVDANSDFTLSYSFKFEQEGTFDDAILAFGNLDAGNYYTSYTTEGAGGSLLYIAKNGKREGNSANASADFGTTFADDTWHSATYSWVAATETLTATVGSASYSVVLDGSTAYNVSLKDYTDGIQFGFGTHNDRASFDDIQLTGTAIPEPATLGLIGAFGGAIIFVRRRLII</sequence>
<dbReference type="EMBL" id="JARVCO010000012">
    <property type="protein sequence ID" value="MDZ8120014.1"/>
    <property type="molecule type" value="Genomic_DNA"/>
</dbReference>
<dbReference type="InterPro" id="IPR013320">
    <property type="entry name" value="ConA-like_dom_sf"/>
</dbReference>
<feature type="chain" id="PRO_5045215031" evidence="1">
    <location>
        <begin position="22"/>
        <end position="258"/>
    </location>
</feature>
<keyword evidence="4" id="KW-1185">Reference proteome</keyword>
<gene>
    <name evidence="3" type="ORF">P9H32_15390</name>
</gene>
<evidence type="ECO:0000313" key="4">
    <source>
        <dbReference type="Proteomes" id="UP001290861"/>
    </source>
</evidence>